<protein>
    <submittedName>
        <fullName evidence="2">RNA-binding protein</fullName>
    </submittedName>
    <submittedName>
        <fullName evidence="3">YlxR family protein</fullName>
    </submittedName>
</protein>
<dbReference type="InterPro" id="IPR007393">
    <property type="entry name" value="YlxR_dom"/>
</dbReference>
<dbReference type="NCBIfam" id="NF047356">
    <property type="entry name" value="RNA_bind_RnpM"/>
    <property type="match status" value="1"/>
</dbReference>
<dbReference type="InterPro" id="IPR035931">
    <property type="entry name" value="YlxR-like_sf"/>
</dbReference>
<sequence length="87" mass="9932">MKTKKIPLRKCVVCGENKPKEELIRVVFNKDDGVSVDLTNKKNGRGAYLCKNLNCINKAKKNRRLSQVLKTDVDALIYEELSNHVED</sequence>
<reference evidence="3 5" key="3">
    <citation type="submission" date="2020-05" db="EMBL/GenBank/DDBJ databases">
        <title>FDA dAtabase for Regulatory Grade micrObial Sequences (FDA-ARGOS): Supporting development and validation of Infectious Disease Dx tests.</title>
        <authorList>
            <person name="Pederson C."/>
            <person name="Tallon L."/>
            <person name="Sadzewicz L."/>
            <person name="Zhao X."/>
            <person name="Vavikolanu K."/>
            <person name="Mehta A."/>
            <person name="Aluvathingal J."/>
            <person name="Nadendla S."/>
            <person name="Myers T."/>
            <person name="Yan Y."/>
            <person name="Sichtig H."/>
        </authorList>
    </citation>
    <scope>NUCLEOTIDE SEQUENCE [LARGE SCALE GENOMIC DNA]</scope>
    <source>
        <strain evidence="3 5">FDAARGOS_764</strain>
    </source>
</reference>
<gene>
    <name evidence="2" type="ORF">B9N56_03725</name>
    <name evidence="3" type="ORF">FOC70_06405</name>
</gene>
<dbReference type="SUPFAM" id="SSF64376">
    <property type="entry name" value="YlxR-like"/>
    <property type="match status" value="1"/>
</dbReference>
<evidence type="ECO:0000259" key="1">
    <source>
        <dbReference type="Pfam" id="PF04296"/>
    </source>
</evidence>
<dbReference type="PANTHER" id="PTHR34215">
    <property type="entry name" value="BLL0784 PROTEIN"/>
    <property type="match status" value="1"/>
</dbReference>
<dbReference type="RefSeq" id="WP_002838279.1">
    <property type="nucleotide sequence ID" value="NZ_CABKMR010000001.1"/>
</dbReference>
<name>A0A133MY13_FINMA</name>
<evidence type="ECO:0000313" key="5">
    <source>
        <dbReference type="Proteomes" id="UP000502899"/>
    </source>
</evidence>
<dbReference type="Pfam" id="PF04296">
    <property type="entry name" value="YlxR"/>
    <property type="match status" value="1"/>
</dbReference>
<proteinExistence type="predicted"/>
<dbReference type="PANTHER" id="PTHR34215:SF1">
    <property type="entry name" value="YLXR DOMAIN-CONTAINING PROTEIN"/>
    <property type="match status" value="1"/>
</dbReference>
<dbReference type="OMA" id="CVGCQEM"/>
<reference evidence="4" key="2">
    <citation type="submission" date="2017-04" db="EMBL/GenBank/DDBJ databases">
        <title>Finegoldia magna isolated from orthopedic joint implant-associated infections.</title>
        <authorList>
            <person name="Bjorklund S."/>
            <person name="Bruggemann H."/>
            <person name="Jensen A."/>
            <person name="Hellmark B."/>
            <person name="Soderquist B."/>
        </authorList>
    </citation>
    <scope>NUCLEOTIDE SEQUENCE [LARGE SCALE GENOMIC DNA]</scope>
    <source>
        <strain evidence="4">08T492</strain>
    </source>
</reference>
<feature type="domain" description="YlxR" evidence="1">
    <location>
        <begin position="9"/>
        <end position="82"/>
    </location>
</feature>
<evidence type="ECO:0000313" key="2">
    <source>
        <dbReference type="EMBL" id="OXZ38514.1"/>
    </source>
</evidence>
<dbReference type="CDD" id="cd00279">
    <property type="entry name" value="YlxR"/>
    <property type="match status" value="1"/>
</dbReference>
<organism evidence="2 4">
    <name type="scientific">Finegoldia magna</name>
    <name type="common">Peptostreptococcus magnus</name>
    <dbReference type="NCBI Taxonomy" id="1260"/>
    <lineage>
        <taxon>Bacteria</taxon>
        <taxon>Bacillati</taxon>
        <taxon>Bacillota</taxon>
        <taxon>Tissierellia</taxon>
        <taxon>Tissierellales</taxon>
        <taxon>Peptoniphilaceae</taxon>
        <taxon>Finegoldia</taxon>
    </lineage>
</organism>
<dbReference type="Proteomes" id="UP000215361">
    <property type="component" value="Unassembled WGS sequence"/>
</dbReference>
<reference evidence="2" key="1">
    <citation type="journal article" date="2017" name="J. Clin. Microbiol.">
        <title>Finegoldia magna Isolated from Orthopedic Joint Implant-Associated Infections.</title>
        <authorList>
            <person name="Soderquist B."/>
            <person name="Bjorklund S."/>
            <person name="Hellmark B."/>
            <person name="Jensen A."/>
            <person name="Bruggemann H."/>
        </authorList>
    </citation>
    <scope>NUCLEOTIDE SEQUENCE</scope>
    <source>
        <strain evidence="2">08T492</strain>
    </source>
</reference>
<dbReference type="Gene3D" id="3.30.1230.10">
    <property type="entry name" value="YlxR-like"/>
    <property type="match status" value="1"/>
</dbReference>
<dbReference type="AlphaFoldDB" id="A0A133MY13"/>
<evidence type="ECO:0000313" key="3">
    <source>
        <dbReference type="EMBL" id="QKH79992.1"/>
    </source>
</evidence>
<accession>A0A133MY13</accession>
<dbReference type="EMBL" id="NDYI01000010">
    <property type="protein sequence ID" value="OXZ38514.1"/>
    <property type="molecule type" value="Genomic_DNA"/>
</dbReference>
<evidence type="ECO:0000313" key="4">
    <source>
        <dbReference type="Proteomes" id="UP000215361"/>
    </source>
</evidence>
<dbReference type="InterPro" id="IPR037465">
    <property type="entry name" value="YlxR"/>
</dbReference>
<dbReference type="Proteomes" id="UP000502899">
    <property type="component" value="Chromosome"/>
</dbReference>
<dbReference type="EMBL" id="CP054000">
    <property type="protein sequence ID" value="QKH79992.1"/>
    <property type="molecule type" value="Genomic_DNA"/>
</dbReference>